<keyword evidence="5" id="KW-0963">Cytoplasm</keyword>
<keyword evidence="4" id="KW-0343">GTPase activation</keyword>
<dbReference type="Proteomes" id="UP001374535">
    <property type="component" value="Chromosome 11"/>
</dbReference>
<proteinExistence type="inferred from homology"/>
<comment type="subcellular location">
    <subcellularLocation>
        <location evidence="1">Cytoplasm</location>
    </subcellularLocation>
</comment>
<dbReference type="InterPro" id="IPR026147">
    <property type="entry name" value="Rab3GAP1_conserved"/>
</dbReference>
<sequence>MSFKAQFMENFVSADDNSGSENLNSSMVIPPPTVSDQAERAISRRHLDFDLYLIAAFSKYPWDAYHGFQGYLDVKVQRVQVTDSAYGGNKTSGAIKGAPLESLFAQFCLHSLWLGYCNIRAIAVLWIEFVREVRRCWEESQLIPRMPANGPIDLSTCLINQKLQMLAVCIEKKCEVNEDYQDCIGSEDQIESMTEEESVVGDDSFKMRISCGDFYGNVDSFPTAGDIHYSAFSGKPSDGDDKKPSDITMRGSANIADSMMLLKSNESMHAPYTQEAPLMTEDKHEECPQDVEDFSDSFNFSTLVERETLASGNCNMAV</sequence>
<comment type="similarity">
    <text evidence="2">Belongs to the Rab3-GAP catalytic subunit family.</text>
</comment>
<evidence type="ECO:0000256" key="4">
    <source>
        <dbReference type="ARBA" id="ARBA00022468"/>
    </source>
</evidence>
<dbReference type="PANTHER" id="PTHR21422">
    <property type="entry name" value="RAB3 GTPASE-ACTIVATING PROTEIN CATALYTIC SUBUNIT"/>
    <property type="match status" value="1"/>
</dbReference>
<gene>
    <name evidence="7" type="ORF">V8G54_036355</name>
</gene>
<evidence type="ECO:0000313" key="8">
    <source>
        <dbReference type="Proteomes" id="UP001374535"/>
    </source>
</evidence>
<evidence type="ECO:0000256" key="1">
    <source>
        <dbReference type="ARBA" id="ARBA00004496"/>
    </source>
</evidence>
<name>A0AAQ3MGK7_VIGMU</name>
<dbReference type="GO" id="GO:0005096">
    <property type="term" value="F:GTPase activator activity"/>
    <property type="evidence" value="ECO:0007669"/>
    <property type="project" value="UniProtKB-KW"/>
</dbReference>
<dbReference type="PANTHER" id="PTHR21422:SF9">
    <property type="entry name" value="RAB3 GTPASE-ACTIVATING PROTEIN CATALYTIC SUBUNIT"/>
    <property type="match status" value="1"/>
</dbReference>
<evidence type="ECO:0000256" key="2">
    <source>
        <dbReference type="ARBA" id="ARBA00008856"/>
    </source>
</evidence>
<dbReference type="EMBL" id="CP144690">
    <property type="protein sequence ID" value="WVY90841.1"/>
    <property type="molecule type" value="Genomic_DNA"/>
</dbReference>
<dbReference type="InterPro" id="IPR045700">
    <property type="entry name" value="Rab3GAP1"/>
</dbReference>
<evidence type="ECO:0000259" key="6">
    <source>
        <dbReference type="Pfam" id="PF13890"/>
    </source>
</evidence>
<dbReference type="GO" id="GO:0005737">
    <property type="term" value="C:cytoplasm"/>
    <property type="evidence" value="ECO:0007669"/>
    <property type="project" value="UniProtKB-SubCell"/>
</dbReference>
<organism evidence="7 8">
    <name type="scientific">Vigna mungo</name>
    <name type="common">Black gram</name>
    <name type="synonym">Phaseolus mungo</name>
    <dbReference type="NCBI Taxonomy" id="3915"/>
    <lineage>
        <taxon>Eukaryota</taxon>
        <taxon>Viridiplantae</taxon>
        <taxon>Streptophyta</taxon>
        <taxon>Embryophyta</taxon>
        <taxon>Tracheophyta</taxon>
        <taxon>Spermatophyta</taxon>
        <taxon>Magnoliopsida</taxon>
        <taxon>eudicotyledons</taxon>
        <taxon>Gunneridae</taxon>
        <taxon>Pentapetalae</taxon>
        <taxon>rosids</taxon>
        <taxon>fabids</taxon>
        <taxon>Fabales</taxon>
        <taxon>Fabaceae</taxon>
        <taxon>Papilionoideae</taxon>
        <taxon>50 kb inversion clade</taxon>
        <taxon>NPAAA clade</taxon>
        <taxon>indigoferoid/millettioid clade</taxon>
        <taxon>Phaseoleae</taxon>
        <taxon>Vigna</taxon>
    </lineage>
</organism>
<evidence type="ECO:0000313" key="7">
    <source>
        <dbReference type="EMBL" id="WVY90841.1"/>
    </source>
</evidence>
<evidence type="ECO:0000256" key="5">
    <source>
        <dbReference type="ARBA" id="ARBA00022490"/>
    </source>
</evidence>
<protein>
    <recommendedName>
        <fullName evidence="3">Rab3 GTPase-activating protein catalytic subunit</fullName>
    </recommendedName>
</protein>
<feature type="domain" description="Rab3GAP catalytic subunit conserved" evidence="6">
    <location>
        <begin position="248"/>
        <end position="308"/>
    </location>
</feature>
<reference evidence="7 8" key="1">
    <citation type="journal article" date="2023" name="Life. Sci Alliance">
        <title>Evolutionary insights into 3D genome organization and epigenetic landscape of Vigna mungo.</title>
        <authorList>
            <person name="Junaid A."/>
            <person name="Singh B."/>
            <person name="Bhatia S."/>
        </authorList>
    </citation>
    <scope>NUCLEOTIDE SEQUENCE [LARGE SCALE GENOMIC DNA]</scope>
    <source>
        <strain evidence="7">Urdbean</strain>
    </source>
</reference>
<dbReference type="Pfam" id="PF13890">
    <property type="entry name" value="Rab3-GTPase_cat"/>
    <property type="match status" value="1"/>
</dbReference>
<keyword evidence="8" id="KW-1185">Reference proteome</keyword>
<accession>A0AAQ3MGK7</accession>
<evidence type="ECO:0000256" key="3">
    <source>
        <dbReference type="ARBA" id="ARBA00015817"/>
    </source>
</evidence>
<dbReference type="AlphaFoldDB" id="A0AAQ3MGK7"/>